<sequence length="179" mass="20926">MNIPYFFINPQSHFMAPGAVAFIPGWIWLEMIIFIIVVFKPNIFKYNSKSNQIISPYLFVFIIGSLMPAFDDILAFLFGPPFAHHSLFHSILGSLLTFLFFRTFSNKKIALFALAGNLLHTLFNFYLDYVSLFFPLTYQEFGLTDILKISTYWLKVINYPIILILFIYSIFKYLLTLKK</sequence>
<protein>
    <submittedName>
        <fullName evidence="2">Uncharacterized protein</fullName>
    </submittedName>
</protein>
<evidence type="ECO:0000313" key="3">
    <source>
        <dbReference type="Proteomes" id="UP000034448"/>
    </source>
</evidence>
<dbReference type="EMBL" id="LBSJ01000011">
    <property type="protein sequence ID" value="KKQ15715.1"/>
    <property type="molecule type" value="Genomic_DNA"/>
</dbReference>
<feature type="transmembrane region" description="Helical" evidence="1">
    <location>
        <begin position="82"/>
        <end position="102"/>
    </location>
</feature>
<evidence type="ECO:0000256" key="1">
    <source>
        <dbReference type="SAM" id="Phobius"/>
    </source>
</evidence>
<gene>
    <name evidence="2" type="ORF">US28_C0011G0011</name>
</gene>
<evidence type="ECO:0000313" key="2">
    <source>
        <dbReference type="EMBL" id="KKQ15715.1"/>
    </source>
</evidence>
<keyword evidence="1" id="KW-0472">Membrane</keyword>
<keyword evidence="1" id="KW-1133">Transmembrane helix</keyword>
<proteinExistence type="predicted"/>
<keyword evidence="1" id="KW-0812">Transmembrane</keyword>
<comment type="caution">
    <text evidence="2">The sequence shown here is derived from an EMBL/GenBank/DDBJ whole genome shotgun (WGS) entry which is preliminary data.</text>
</comment>
<feature type="transmembrane region" description="Helical" evidence="1">
    <location>
        <begin position="109"/>
        <end position="127"/>
    </location>
</feature>
<feature type="transmembrane region" description="Helical" evidence="1">
    <location>
        <begin position="20"/>
        <end position="39"/>
    </location>
</feature>
<feature type="transmembrane region" description="Helical" evidence="1">
    <location>
        <begin position="51"/>
        <end position="70"/>
    </location>
</feature>
<accession>A0A0G0FPJ6</accession>
<dbReference type="Proteomes" id="UP000034448">
    <property type="component" value="Unassembled WGS sequence"/>
</dbReference>
<organism evidence="2 3">
    <name type="scientific">Candidatus Daviesbacteria bacterium GW2011_GWA1_36_8</name>
    <dbReference type="NCBI Taxonomy" id="1618417"/>
    <lineage>
        <taxon>Bacteria</taxon>
        <taxon>Candidatus Daviesiibacteriota</taxon>
    </lineage>
</organism>
<dbReference type="AlphaFoldDB" id="A0A0G0FPJ6"/>
<name>A0A0G0FPJ6_9BACT</name>
<feature type="transmembrane region" description="Helical" evidence="1">
    <location>
        <begin position="157"/>
        <end position="175"/>
    </location>
</feature>
<reference evidence="2 3" key="1">
    <citation type="journal article" date="2015" name="Nature">
        <title>rRNA introns, odd ribosomes, and small enigmatic genomes across a large radiation of phyla.</title>
        <authorList>
            <person name="Brown C.T."/>
            <person name="Hug L.A."/>
            <person name="Thomas B.C."/>
            <person name="Sharon I."/>
            <person name="Castelle C.J."/>
            <person name="Singh A."/>
            <person name="Wilkins M.J."/>
            <person name="Williams K.H."/>
            <person name="Banfield J.F."/>
        </authorList>
    </citation>
    <scope>NUCLEOTIDE SEQUENCE [LARGE SCALE GENOMIC DNA]</scope>
</reference>